<reference evidence="1" key="1">
    <citation type="submission" date="2021-02" db="EMBL/GenBank/DDBJ databases">
        <authorList>
            <person name="Nieuwenhuis M."/>
            <person name="Van De Peppel L.J.J."/>
        </authorList>
    </citation>
    <scope>NUCLEOTIDE SEQUENCE</scope>
    <source>
        <strain evidence="1">D49</strain>
    </source>
</reference>
<sequence>NYRQQNYAADLASTENTELFDRVSSFKHILSTNLPPSDVEKVELQSLCCNAESELVKMKSSYPTPGPDILASIEALEKLVMECKGAISTLRHVPSEILLVIFCFTLPDLPDGCALRSFSLGKMRIGNVKESLEKFIADVPSLFRLELRECRVEWSPLAKIMTPKDALPNIQHLVFFFGQQNSPQKLDPGVLDLLELLARPQDGLSSLVSIGLFNAMTSAEDENRISLLKKFGIEVSLAKKSLKLENF</sequence>
<evidence type="ECO:0000313" key="1">
    <source>
        <dbReference type="EMBL" id="KAG5633926.1"/>
    </source>
</evidence>
<dbReference type="AlphaFoldDB" id="A0A9P7K1A7"/>
<accession>A0A9P7K1A7</accession>
<dbReference type="EMBL" id="JABCKI010006832">
    <property type="protein sequence ID" value="KAG5633926.1"/>
    <property type="molecule type" value="Genomic_DNA"/>
</dbReference>
<comment type="caution">
    <text evidence="1">The sequence shown here is derived from an EMBL/GenBank/DDBJ whole genome shotgun (WGS) entry which is preliminary data.</text>
</comment>
<evidence type="ECO:0000313" key="2">
    <source>
        <dbReference type="Proteomes" id="UP000717328"/>
    </source>
</evidence>
<name>A0A9P7K1A7_9AGAR</name>
<feature type="non-terminal residue" evidence="1">
    <location>
        <position position="1"/>
    </location>
</feature>
<keyword evidence="2" id="KW-1185">Reference proteome</keyword>
<dbReference type="OrthoDB" id="3061285at2759"/>
<reference evidence="1" key="2">
    <citation type="submission" date="2021-10" db="EMBL/GenBank/DDBJ databases">
        <title>Phylogenomics reveals ancestral predisposition of the termite-cultivated fungus Termitomyces towards a domesticated lifestyle.</title>
        <authorList>
            <person name="Auxier B."/>
            <person name="Grum-Grzhimaylo A."/>
            <person name="Cardenas M.E."/>
            <person name="Lodge J.D."/>
            <person name="Laessoe T."/>
            <person name="Pedersen O."/>
            <person name="Smith M.E."/>
            <person name="Kuyper T.W."/>
            <person name="Franco-Molano E.A."/>
            <person name="Baroni T.J."/>
            <person name="Aanen D.K."/>
        </authorList>
    </citation>
    <scope>NUCLEOTIDE SEQUENCE</scope>
    <source>
        <strain evidence="1">D49</strain>
    </source>
</reference>
<proteinExistence type="predicted"/>
<dbReference type="Proteomes" id="UP000717328">
    <property type="component" value="Unassembled WGS sequence"/>
</dbReference>
<organism evidence="1 2">
    <name type="scientific">Sphagnurus paluster</name>
    <dbReference type="NCBI Taxonomy" id="117069"/>
    <lineage>
        <taxon>Eukaryota</taxon>
        <taxon>Fungi</taxon>
        <taxon>Dikarya</taxon>
        <taxon>Basidiomycota</taxon>
        <taxon>Agaricomycotina</taxon>
        <taxon>Agaricomycetes</taxon>
        <taxon>Agaricomycetidae</taxon>
        <taxon>Agaricales</taxon>
        <taxon>Tricholomatineae</taxon>
        <taxon>Lyophyllaceae</taxon>
        <taxon>Sphagnurus</taxon>
    </lineage>
</organism>
<protein>
    <submittedName>
        <fullName evidence="1">Uncharacterized protein</fullName>
    </submittedName>
</protein>
<gene>
    <name evidence="1" type="ORF">H0H81_004379</name>
</gene>